<dbReference type="EMBL" id="BT081150">
    <property type="protein sequence ID" value="ACO15574.1"/>
    <property type="molecule type" value="mRNA"/>
</dbReference>
<dbReference type="InterPro" id="IPR032675">
    <property type="entry name" value="LRR_dom_sf"/>
</dbReference>
<dbReference type="SUPFAM" id="SSF52047">
    <property type="entry name" value="RNI-like"/>
    <property type="match status" value="1"/>
</dbReference>
<accession>C1C2S1</accession>
<gene>
    <name evidence="1" type="primary">AT5SL</name>
</gene>
<sequence length="355" mass="41316">MLLRHSVAGIFSYQRRGLKFTWNKNEATIRKENTLRERQVLRSAPLLPGDYSLGEKSFIKDQILLQKGESSEVLPSARPNVALSLTKEEEYASYKRSFLPSRIDDELEVFADPTNGPMMERTHSQWVKKLWKFPIPSLFNYDFYVQEERKKKHTNLVKLQLPDERRLTSLGSDLSAAWFLVNRNCRVKFKDQEKWVDANSNSLPSTFKPGHYLECIEASRSQLIYEGLQNLRNLQFLKHLDVSYCEQVDEWFIDRIAGEYKETLEYLDMSGCYRLDWNGIEPLARLRNLKVLVLHDLDHIEDLKLLCLLLLEVNPSLEIRGVDYIDTELLKAEGEGALLEDLERDLLALEEGKSS</sequence>
<dbReference type="Gene3D" id="3.80.10.10">
    <property type="entry name" value="Ribonuclease Inhibitor"/>
    <property type="match status" value="1"/>
</dbReference>
<dbReference type="AlphaFoldDB" id="C1C2S1"/>
<evidence type="ECO:0000313" key="1">
    <source>
        <dbReference type="EMBL" id="ACO15574.1"/>
    </source>
</evidence>
<protein>
    <submittedName>
        <fullName evidence="1">ATP synthase subunit s-like protein</fullName>
    </submittedName>
</protein>
<organism evidence="1">
    <name type="scientific">Caligus clemensi</name>
    <name type="common">Sea louse</name>
    <dbReference type="NCBI Taxonomy" id="344056"/>
    <lineage>
        <taxon>Eukaryota</taxon>
        <taxon>Metazoa</taxon>
        <taxon>Ecdysozoa</taxon>
        <taxon>Arthropoda</taxon>
        <taxon>Crustacea</taxon>
        <taxon>Multicrustacea</taxon>
        <taxon>Hexanauplia</taxon>
        <taxon>Copepoda</taxon>
        <taxon>Siphonostomatoida</taxon>
        <taxon>Caligidae</taxon>
        <taxon>Caligus</taxon>
    </lineage>
</organism>
<name>C1C2S1_CALCM</name>
<proteinExistence type="evidence at transcript level"/>
<reference evidence="1" key="1">
    <citation type="submission" date="2009-03" db="EMBL/GenBank/DDBJ databases">
        <title>Caligus clemensi ESTs and full-length cDNAs.</title>
        <authorList>
            <person name="Yasuike M."/>
            <person name="von Schalburg K."/>
            <person name="Cooper G."/>
            <person name="Leong J."/>
            <person name="Jones S.R.M."/>
            <person name="Koop B.F."/>
        </authorList>
    </citation>
    <scope>NUCLEOTIDE SEQUENCE</scope>
    <source>
        <tissue evidence="1">Whole</tissue>
    </source>
</reference>